<dbReference type="PROSITE" id="PS50113">
    <property type="entry name" value="PAC"/>
    <property type="match status" value="2"/>
</dbReference>
<dbReference type="InterPro" id="IPR000700">
    <property type="entry name" value="PAS-assoc_C"/>
</dbReference>
<dbReference type="NCBIfam" id="TIGR00229">
    <property type="entry name" value="sensory_box"/>
    <property type="match status" value="2"/>
</dbReference>
<dbReference type="InterPro" id="IPR029016">
    <property type="entry name" value="GAF-like_dom_sf"/>
</dbReference>
<dbReference type="EMBL" id="CP020370">
    <property type="protein sequence ID" value="AUB82548.1"/>
    <property type="molecule type" value="Genomic_DNA"/>
</dbReference>
<dbReference type="SMART" id="SM00065">
    <property type="entry name" value="GAF"/>
    <property type="match status" value="1"/>
</dbReference>
<dbReference type="InterPro" id="IPR000014">
    <property type="entry name" value="PAS"/>
</dbReference>
<dbReference type="OrthoDB" id="9765776at2"/>
<feature type="domain" description="PAS" evidence="1">
    <location>
        <begin position="142"/>
        <end position="180"/>
    </location>
</feature>
<evidence type="ECO:0000259" key="1">
    <source>
        <dbReference type="PROSITE" id="PS50112"/>
    </source>
</evidence>
<dbReference type="PROSITE" id="PS50112">
    <property type="entry name" value="PAS"/>
    <property type="match status" value="2"/>
</dbReference>
<dbReference type="SMART" id="SM00091">
    <property type="entry name" value="PAS"/>
    <property type="match status" value="3"/>
</dbReference>
<evidence type="ECO:0000313" key="3">
    <source>
        <dbReference type="EMBL" id="AUB82548.1"/>
    </source>
</evidence>
<dbReference type="CDD" id="cd00130">
    <property type="entry name" value="PAS"/>
    <property type="match status" value="3"/>
</dbReference>
<dbReference type="SMART" id="SM00086">
    <property type="entry name" value="PAC"/>
    <property type="match status" value="2"/>
</dbReference>
<dbReference type="SUPFAM" id="SSF55781">
    <property type="entry name" value="GAF domain-like"/>
    <property type="match status" value="1"/>
</dbReference>
<evidence type="ECO:0008006" key="5">
    <source>
        <dbReference type="Google" id="ProtNLM"/>
    </source>
</evidence>
<dbReference type="Gene3D" id="3.30.450.40">
    <property type="match status" value="1"/>
</dbReference>
<accession>A0A2K8UAE1</accession>
<dbReference type="InterPro" id="IPR001610">
    <property type="entry name" value="PAC"/>
</dbReference>
<protein>
    <recommendedName>
        <fullName evidence="5">Histidine kinase</fullName>
    </recommendedName>
</protein>
<dbReference type="PANTHER" id="PTHR44757">
    <property type="entry name" value="DIGUANYLATE CYCLASE DGCP"/>
    <property type="match status" value="1"/>
</dbReference>
<dbReference type="InterPro" id="IPR035965">
    <property type="entry name" value="PAS-like_dom_sf"/>
</dbReference>
<feature type="domain" description="PAC" evidence="2">
    <location>
        <begin position="90"/>
        <end position="141"/>
    </location>
</feature>
<feature type="domain" description="PAC" evidence="2">
    <location>
        <begin position="217"/>
        <end position="269"/>
    </location>
</feature>
<sequence length="545" mass="59785">MNKSLTFVSKASARLLADNTTDVLWHLNQDTGKWLYVSPSVERLRGFSVAQVMEQRVEDVMTAQSWDALQPRVAERTQRFRRGEPGAHAYRDEIEQLRRDGSTVWTEVDSRYLWNADGEVTVLGVTRDISERRAAEGMLREAERRYRDLFESSPVGLYRSTPQGRYLDVNAAFARILGYETAHELIADVSDIATQLYAHPREREVLAGLLAERGQVAGFESEAKRRDGLPVWISADVNAVRDTDGIIVVYQGAMTDITERVRGTLARDTVSAVARLAVLSDSADGFRQALPALLSTRLGYPMVAVETYDAVRGDMTFAGAVGIPAAADGRLRVPIGETLSGQVATSGEALVETAADARPEYAFAALRALGVVTFVCAPMTIRTRVLGTLALADTRRRPDAAWAVELLRTVADTAADAIERLETQAALRDSERNYRGLMDNLHAGVVVHAPDTRIRFANPMASQLLGLGAQQLRGIAAVDPAWRFIREDGTPMPQVEFPVERVAASGAPLQNLILGILRSDRDAPTGCNVRHIQSTTTRGSSSRSW</sequence>
<organism evidence="3 4">
    <name type="scientific">Candidatus Thiodictyon syntrophicum</name>
    <dbReference type="NCBI Taxonomy" id="1166950"/>
    <lineage>
        <taxon>Bacteria</taxon>
        <taxon>Pseudomonadati</taxon>
        <taxon>Pseudomonadota</taxon>
        <taxon>Gammaproteobacteria</taxon>
        <taxon>Chromatiales</taxon>
        <taxon>Chromatiaceae</taxon>
        <taxon>Thiodictyon</taxon>
    </lineage>
</organism>
<feature type="domain" description="PAS" evidence="1">
    <location>
        <begin position="430"/>
        <end position="474"/>
    </location>
</feature>
<dbReference type="PANTHER" id="PTHR44757:SF2">
    <property type="entry name" value="BIOFILM ARCHITECTURE MAINTENANCE PROTEIN MBAA"/>
    <property type="match status" value="1"/>
</dbReference>
<evidence type="ECO:0000313" key="4">
    <source>
        <dbReference type="Proteomes" id="UP000232638"/>
    </source>
</evidence>
<proteinExistence type="predicted"/>
<dbReference type="Pfam" id="PF13426">
    <property type="entry name" value="PAS_9"/>
    <property type="match status" value="2"/>
</dbReference>
<dbReference type="InterPro" id="IPR003018">
    <property type="entry name" value="GAF"/>
</dbReference>
<dbReference type="AlphaFoldDB" id="A0A2K8UAE1"/>
<dbReference type="KEGG" id="tsy:THSYN_17430"/>
<dbReference type="Pfam" id="PF01590">
    <property type="entry name" value="GAF"/>
    <property type="match status" value="1"/>
</dbReference>
<dbReference type="SUPFAM" id="SSF55785">
    <property type="entry name" value="PYP-like sensor domain (PAS domain)"/>
    <property type="match status" value="3"/>
</dbReference>
<dbReference type="Pfam" id="PF13188">
    <property type="entry name" value="PAS_8"/>
    <property type="match status" value="1"/>
</dbReference>
<dbReference type="Proteomes" id="UP000232638">
    <property type="component" value="Chromosome"/>
</dbReference>
<dbReference type="InterPro" id="IPR052155">
    <property type="entry name" value="Biofilm_reg_signaling"/>
</dbReference>
<dbReference type="Gene3D" id="3.30.450.20">
    <property type="entry name" value="PAS domain"/>
    <property type="match status" value="3"/>
</dbReference>
<evidence type="ECO:0000259" key="2">
    <source>
        <dbReference type="PROSITE" id="PS50113"/>
    </source>
</evidence>
<reference evidence="3 4" key="1">
    <citation type="submission" date="2017-03" db="EMBL/GenBank/DDBJ databases">
        <title>Complete genome sequence of Candidatus 'Thiodictyon syntrophicum' sp. nov. strain Cad16T, a photolithoautotroph purple sulfur bacterium isolated from an alpine meromictic lake.</title>
        <authorList>
            <person name="Luedin S.M."/>
            <person name="Pothier J.F."/>
            <person name="Danza F."/>
            <person name="Storelli N."/>
            <person name="Wittwer M."/>
            <person name="Tonolla M."/>
        </authorList>
    </citation>
    <scope>NUCLEOTIDE SEQUENCE [LARGE SCALE GENOMIC DNA]</scope>
    <source>
        <strain evidence="3 4">Cad16T</strain>
    </source>
</reference>
<name>A0A2K8UAE1_9GAMM</name>
<keyword evidence="4" id="KW-1185">Reference proteome</keyword>
<gene>
    <name evidence="3" type="ORF">THSYN_17430</name>
</gene>